<organism evidence="1 2">
    <name type="scientific">Paenibacillus herberti</name>
    <dbReference type="NCBI Taxonomy" id="1619309"/>
    <lineage>
        <taxon>Bacteria</taxon>
        <taxon>Bacillati</taxon>
        <taxon>Bacillota</taxon>
        <taxon>Bacilli</taxon>
        <taxon>Bacillales</taxon>
        <taxon>Paenibacillaceae</taxon>
        <taxon>Paenibacillus</taxon>
    </lineage>
</organism>
<dbReference type="Proteomes" id="UP000215145">
    <property type="component" value="Unassembled WGS sequence"/>
</dbReference>
<comment type="caution">
    <text evidence="1">The sequence shown here is derived from an EMBL/GenBank/DDBJ whole genome shotgun (WGS) entry which is preliminary data.</text>
</comment>
<protein>
    <submittedName>
        <fullName evidence="1">Uncharacterized protein</fullName>
    </submittedName>
</protein>
<reference evidence="1 2" key="1">
    <citation type="submission" date="2017-07" db="EMBL/GenBank/DDBJ databases">
        <title>Paenibacillus herberti R33 genome sequencing and assembly.</title>
        <authorList>
            <person name="Su W."/>
        </authorList>
    </citation>
    <scope>NUCLEOTIDE SEQUENCE [LARGE SCALE GENOMIC DNA]</scope>
    <source>
        <strain evidence="1 2">R33</strain>
    </source>
</reference>
<evidence type="ECO:0000313" key="1">
    <source>
        <dbReference type="EMBL" id="OXM14507.1"/>
    </source>
</evidence>
<accession>A0A229NXG0</accession>
<proteinExistence type="predicted"/>
<evidence type="ECO:0000313" key="2">
    <source>
        <dbReference type="Proteomes" id="UP000215145"/>
    </source>
</evidence>
<name>A0A229NXG0_9BACL</name>
<dbReference type="AlphaFoldDB" id="A0A229NXG0"/>
<gene>
    <name evidence="1" type="ORF">CGZ75_16330</name>
</gene>
<sequence>MLVGWNRPHCRTMYKTWPSKDKKKRLLPLILRIKKIAVGSFVGIVMMNSARVAHKTRQSR</sequence>
<keyword evidence="2" id="KW-1185">Reference proteome</keyword>
<dbReference type="EMBL" id="NMUQ01000002">
    <property type="protein sequence ID" value="OXM14507.1"/>
    <property type="molecule type" value="Genomic_DNA"/>
</dbReference>